<comment type="caution">
    <text evidence="2">The sequence shown here is derived from an EMBL/GenBank/DDBJ whole genome shotgun (WGS) entry which is preliminary data.</text>
</comment>
<proteinExistence type="predicted"/>
<feature type="transmembrane region" description="Helical" evidence="1">
    <location>
        <begin position="104"/>
        <end position="124"/>
    </location>
</feature>
<accession>A0AAV4MNC1</accession>
<organism evidence="2 3">
    <name type="scientific">Caerostris darwini</name>
    <dbReference type="NCBI Taxonomy" id="1538125"/>
    <lineage>
        <taxon>Eukaryota</taxon>
        <taxon>Metazoa</taxon>
        <taxon>Ecdysozoa</taxon>
        <taxon>Arthropoda</taxon>
        <taxon>Chelicerata</taxon>
        <taxon>Arachnida</taxon>
        <taxon>Araneae</taxon>
        <taxon>Araneomorphae</taxon>
        <taxon>Entelegynae</taxon>
        <taxon>Araneoidea</taxon>
        <taxon>Araneidae</taxon>
        <taxon>Caerostris</taxon>
    </lineage>
</organism>
<keyword evidence="3" id="KW-1185">Reference proteome</keyword>
<feature type="transmembrane region" description="Helical" evidence="1">
    <location>
        <begin position="136"/>
        <end position="158"/>
    </location>
</feature>
<keyword evidence="1" id="KW-0472">Membrane</keyword>
<name>A0AAV4MNC1_9ARAC</name>
<evidence type="ECO:0000313" key="3">
    <source>
        <dbReference type="Proteomes" id="UP001054837"/>
    </source>
</evidence>
<gene>
    <name evidence="2" type="ORF">CDAR_292581</name>
</gene>
<keyword evidence="1" id="KW-1133">Transmembrane helix</keyword>
<protein>
    <submittedName>
        <fullName evidence="2">Uncharacterized protein</fullName>
    </submittedName>
</protein>
<dbReference type="AlphaFoldDB" id="A0AAV4MNC1"/>
<sequence length="159" mass="17615">MFARRLPFSQVNVLVVSTVSDGSNGWKPSVYEFGRAAYGDSHTSSNINARPHILAAAFPSISVVHAAELPPLSRSTILKRRIPFICHQQIKHTEQLCSEFSSSLVLSFAGCGFTGISLFLPSFLTCRFIHAFAFKLYLIGDLVCHFFTVMHTFATMGIR</sequence>
<dbReference type="Proteomes" id="UP001054837">
    <property type="component" value="Unassembled WGS sequence"/>
</dbReference>
<evidence type="ECO:0000313" key="2">
    <source>
        <dbReference type="EMBL" id="GIX73921.1"/>
    </source>
</evidence>
<reference evidence="2 3" key="1">
    <citation type="submission" date="2021-06" db="EMBL/GenBank/DDBJ databases">
        <title>Caerostris darwini draft genome.</title>
        <authorList>
            <person name="Kono N."/>
            <person name="Arakawa K."/>
        </authorList>
    </citation>
    <scope>NUCLEOTIDE SEQUENCE [LARGE SCALE GENOMIC DNA]</scope>
</reference>
<keyword evidence="1" id="KW-0812">Transmembrane</keyword>
<dbReference type="EMBL" id="BPLQ01000668">
    <property type="protein sequence ID" value="GIX73921.1"/>
    <property type="molecule type" value="Genomic_DNA"/>
</dbReference>
<evidence type="ECO:0000256" key="1">
    <source>
        <dbReference type="SAM" id="Phobius"/>
    </source>
</evidence>